<keyword evidence="2" id="KW-0238">DNA-binding</keyword>
<evidence type="ECO:0000313" key="6">
    <source>
        <dbReference type="Proteomes" id="UP000642829"/>
    </source>
</evidence>
<evidence type="ECO:0000256" key="2">
    <source>
        <dbReference type="ARBA" id="ARBA00023125"/>
    </source>
</evidence>
<dbReference type="GO" id="GO:0003700">
    <property type="term" value="F:DNA-binding transcription factor activity"/>
    <property type="evidence" value="ECO:0007669"/>
    <property type="project" value="InterPro"/>
</dbReference>
<dbReference type="EMBL" id="BMXG01000018">
    <property type="protein sequence ID" value="GHC07980.1"/>
    <property type="molecule type" value="Genomic_DNA"/>
</dbReference>
<protein>
    <recommendedName>
        <fullName evidence="4">HTH arsR-type domain-containing protein</fullName>
    </recommendedName>
</protein>
<keyword evidence="6" id="KW-1185">Reference proteome</keyword>
<dbReference type="NCBIfam" id="NF033788">
    <property type="entry name" value="HTH_metalloreg"/>
    <property type="match status" value="1"/>
</dbReference>
<dbReference type="AlphaFoldDB" id="A0A8J3DE10"/>
<dbReference type="InterPro" id="IPR011991">
    <property type="entry name" value="ArsR-like_HTH"/>
</dbReference>
<evidence type="ECO:0000259" key="4">
    <source>
        <dbReference type="PROSITE" id="PS50987"/>
    </source>
</evidence>
<reference evidence="5" key="2">
    <citation type="submission" date="2020-09" db="EMBL/GenBank/DDBJ databases">
        <authorList>
            <person name="Sun Q."/>
            <person name="Kim S."/>
        </authorList>
    </citation>
    <scope>NUCLEOTIDE SEQUENCE</scope>
    <source>
        <strain evidence="5">KCTC 12870</strain>
    </source>
</reference>
<dbReference type="SMART" id="SM00418">
    <property type="entry name" value="HTH_ARSR"/>
    <property type="match status" value="1"/>
</dbReference>
<dbReference type="PANTHER" id="PTHR33154:SF33">
    <property type="entry name" value="TRANSCRIPTIONAL REPRESSOR SDPR"/>
    <property type="match status" value="1"/>
</dbReference>
<reference evidence="5" key="1">
    <citation type="journal article" date="2014" name="Int. J. Syst. Evol. Microbiol.">
        <title>Complete genome sequence of Corynebacterium casei LMG S-19264T (=DSM 44701T), isolated from a smear-ripened cheese.</title>
        <authorList>
            <consortium name="US DOE Joint Genome Institute (JGI-PGF)"/>
            <person name="Walter F."/>
            <person name="Albersmeier A."/>
            <person name="Kalinowski J."/>
            <person name="Ruckert C."/>
        </authorList>
    </citation>
    <scope>NUCLEOTIDE SEQUENCE</scope>
    <source>
        <strain evidence="5">KCTC 12870</strain>
    </source>
</reference>
<evidence type="ECO:0000256" key="1">
    <source>
        <dbReference type="ARBA" id="ARBA00023015"/>
    </source>
</evidence>
<accession>A0A8J3DE10</accession>
<evidence type="ECO:0000256" key="3">
    <source>
        <dbReference type="ARBA" id="ARBA00023163"/>
    </source>
</evidence>
<evidence type="ECO:0000313" key="5">
    <source>
        <dbReference type="EMBL" id="GHC07980.1"/>
    </source>
</evidence>
<dbReference type="Pfam" id="PF01022">
    <property type="entry name" value="HTH_5"/>
    <property type="match status" value="1"/>
</dbReference>
<dbReference type="InterPro" id="IPR036390">
    <property type="entry name" value="WH_DNA-bd_sf"/>
</dbReference>
<dbReference type="SUPFAM" id="SSF46785">
    <property type="entry name" value="Winged helix' DNA-binding domain"/>
    <property type="match status" value="1"/>
</dbReference>
<dbReference type="Gene3D" id="1.10.10.10">
    <property type="entry name" value="Winged helix-like DNA-binding domain superfamily/Winged helix DNA-binding domain"/>
    <property type="match status" value="1"/>
</dbReference>
<keyword evidence="3" id="KW-0804">Transcription</keyword>
<dbReference type="CDD" id="cd00090">
    <property type="entry name" value="HTH_ARSR"/>
    <property type="match status" value="1"/>
</dbReference>
<dbReference type="PANTHER" id="PTHR33154">
    <property type="entry name" value="TRANSCRIPTIONAL REGULATOR, ARSR FAMILY"/>
    <property type="match status" value="1"/>
</dbReference>
<name>A0A8J3DE10_9BACT</name>
<dbReference type="PRINTS" id="PR00778">
    <property type="entry name" value="HTHARSR"/>
</dbReference>
<comment type="caution">
    <text evidence="5">The sequence shown here is derived from an EMBL/GenBank/DDBJ whole genome shotgun (WGS) entry which is preliminary data.</text>
</comment>
<keyword evidence="1" id="KW-0805">Transcription regulation</keyword>
<organism evidence="5 6">
    <name type="scientific">Cerasicoccus arenae</name>
    <dbReference type="NCBI Taxonomy" id="424488"/>
    <lineage>
        <taxon>Bacteria</taxon>
        <taxon>Pseudomonadati</taxon>
        <taxon>Verrucomicrobiota</taxon>
        <taxon>Opitutia</taxon>
        <taxon>Puniceicoccales</taxon>
        <taxon>Cerasicoccaceae</taxon>
        <taxon>Cerasicoccus</taxon>
    </lineage>
</organism>
<dbReference type="PROSITE" id="PS50987">
    <property type="entry name" value="HTH_ARSR_2"/>
    <property type="match status" value="1"/>
</dbReference>
<sequence length="106" mass="11961">MQDLEDELAKQLWAIGDVTRLRILRMLPDSANCEHGNNVSQIAEKLGLAQPTISHHLRVLRQAGVVQHKKMCRDCFYWVDRDAAKDIIERLGQLLGGDESVEVLGL</sequence>
<dbReference type="Proteomes" id="UP000642829">
    <property type="component" value="Unassembled WGS sequence"/>
</dbReference>
<gene>
    <name evidence="5" type="ORF">GCM10007047_26570</name>
</gene>
<feature type="domain" description="HTH arsR-type" evidence="4">
    <location>
        <begin position="1"/>
        <end position="99"/>
    </location>
</feature>
<dbReference type="GO" id="GO:0003677">
    <property type="term" value="F:DNA binding"/>
    <property type="evidence" value="ECO:0007669"/>
    <property type="project" value="UniProtKB-KW"/>
</dbReference>
<dbReference type="RefSeq" id="WP_189516018.1">
    <property type="nucleotide sequence ID" value="NZ_BMXG01000018.1"/>
</dbReference>
<dbReference type="InterPro" id="IPR036388">
    <property type="entry name" value="WH-like_DNA-bd_sf"/>
</dbReference>
<dbReference type="InterPro" id="IPR051081">
    <property type="entry name" value="HTH_MetalResp_TranReg"/>
</dbReference>
<dbReference type="InterPro" id="IPR001845">
    <property type="entry name" value="HTH_ArsR_DNA-bd_dom"/>
</dbReference>
<proteinExistence type="predicted"/>